<evidence type="ECO:0000313" key="1">
    <source>
        <dbReference type="EMBL" id="ESV64702.1"/>
    </source>
</evidence>
<protein>
    <submittedName>
        <fullName evidence="1">Uncharacterized protein</fullName>
    </submittedName>
</protein>
<reference evidence="1 2" key="1">
    <citation type="journal article" date="2014" name="Emerg. Infect. Dis.">
        <title>High-level Relatedness among Mycobacterium abscessus subsp. massiliense Strains from Widely Separated Outbreaks.</title>
        <authorList>
            <person name="Tettelin H."/>
            <person name="Davidson R.M."/>
            <person name="Agrawal S."/>
            <person name="Aitken M.L."/>
            <person name="Shallom S."/>
            <person name="Hasan N.A."/>
            <person name="Strong M."/>
            <person name="Nogueira de Moura V.C."/>
            <person name="De Groote M.A."/>
            <person name="Duarte R.S."/>
            <person name="Hine E."/>
            <person name="Parankush S."/>
            <person name="Su Q."/>
            <person name="Daugherty S.C."/>
            <person name="Fraser C.M."/>
            <person name="Brown-Elliott B.A."/>
            <person name="Wallace R.J.Jr."/>
            <person name="Holland S.M."/>
            <person name="Sampaio E.P."/>
            <person name="Olivier K.N."/>
            <person name="Jackson M."/>
            <person name="Zelazny A.M."/>
        </authorList>
    </citation>
    <scope>NUCLEOTIDE SEQUENCE [LARGE SCALE GENOMIC DNA]</scope>
    <source>
        <strain evidence="1 2">MAB_091912_2446</strain>
    </source>
</reference>
<dbReference type="Proteomes" id="UP000018502">
    <property type="component" value="Unassembled WGS sequence"/>
</dbReference>
<dbReference type="EMBL" id="AYTF01000001">
    <property type="protein sequence ID" value="ESV64702.1"/>
    <property type="molecule type" value="Genomic_DNA"/>
</dbReference>
<organism evidence="1 2">
    <name type="scientific">Mycobacteroides abscessus MAB_091912_2446</name>
    <dbReference type="NCBI Taxonomy" id="1335414"/>
    <lineage>
        <taxon>Bacteria</taxon>
        <taxon>Bacillati</taxon>
        <taxon>Actinomycetota</taxon>
        <taxon>Actinomycetes</taxon>
        <taxon>Mycobacteriales</taxon>
        <taxon>Mycobacteriaceae</taxon>
        <taxon>Mycobacteroides</taxon>
        <taxon>Mycobacteroides abscessus</taxon>
    </lineage>
</organism>
<proteinExistence type="predicted"/>
<dbReference type="AlphaFoldDB" id="A0A829MKB0"/>
<evidence type="ECO:0000313" key="2">
    <source>
        <dbReference type="Proteomes" id="UP000018502"/>
    </source>
</evidence>
<gene>
    <name evidence="1" type="ORF">L833_2089</name>
</gene>
<name>A0A829MKB0_9MYCO</name>
<comment type="caution">
    <text evidence="1">The sequence shown here is derived from an EMBL/GenBank/DDBJ whole genome shotgun (WGS) entry which is preliminary data.</text>
</comment>
<sequence length="43" mass="4452">MVCSNRRSPAGAADQMLSLGDVAPAASYVNALAFTELVRVAVE</sequence>
<accession>A0A829MKB0</accession>